<keyword evidence="2" id="KW-1185">Reference proteome</keyword>
<dbReference type="EMBL" id="AP017312">
    <property type="protein sequence ID" value="BAU28136.1"/>
    <property type="molecule type" value="Genomic_DNA"/>
</dbReference>
<dbReference type="KEGG" id="asoc:CB4_02310"/>
<evidence type="ECO:0000313" key="2">
    <source>
        <dbReference type="Proteomes" id="UP000217696"/>
    </source>
</evidence>
<dbReference type="AlphaFoldDB" id="A0A0U4WHH7"/>
<organism evidence="1 2">
    <name type="scientific">Aneurinibacillus soli</name>
    <dbReference type="NCBI Taxonomy" id="1500254"/>
    <lineage>
        <taxon>Bacteria</taxon>
        <taxon>Bacillati</taxon>
        <taxon>Bacillota</taxon>
        <taxon>Bacilli</taxon>
        <taxon>Bacillales</taxon>
        <taxon>Paenibacillaceae</taxon>
        <taxon>Aneurinibacillus group</taxon>
        <taxon>Aneurinibacillus</taxon>
    </lineage>
</organism>
<sequence length="200" mass="23137">METPENEKQIVPRGSIGKIELWELEKDVIELRKIGLSYQQIVDELFQRGKVPEGEKLDKYVIKRFLDKVPELKTIVRGSKKRIVQAVSAELDIIYEVSLFAAKCRNLLELLEEEALEHSTLPNPGHFKALSSEMREWLKMMKEIQKEIADYNNVRTFMKIVLETVKKEAPKALPSILRQMQDMKTASWFDGMGEDTEGEV</sequence>
<evidence type="ECO:0000313" key="1">
    <source>
        <dbReference type="EMBL" id="BAU28136.1"/>
    </source>
</evidence>
<gene>
    <name evidence="1" type="ORF">CB4_02310</name>
</gene>
<dbReference type="Proteomes" id="UP000217696">
    <property type="component" value="Chromosome"/>
</dbReference>
<name>A0A0U4WHH7_9BACL</name>
<proteinExistence type="predicted"/>
<dbReference type="OrthoDB" id="2680171at2"/>
<dbReference type="RefSeq" id="WP_096465915.1">
    <property type="nucleotide sequence ID" value="NZ_AP017312.1"/>
</dbReference>
<accession>A0A0U4WHH7</accession>
<protein>
    <submittedName>
        <fullName evidence="1">Uncharacterized protein</fullName>
    </submittedName>
</protein>
<reference evidence="1 2" key="1">
    <citation type="submission" date="2015-12" db="EMBL/GenBank/DDBJ databases">
        <title>Genome sequence of Aneurinibacillus soli.</title>
        <authorList>
            <person name="Lee J.S."/>
            <person name="Lee K.C."/>
            <person name="Kim K.K."/>
            <person name="Lee B.W."/>
        </authorList>
    </citation>
    <scope>NUCLEOTIDE SEQUENCE [LARGE SCALE GENOMIC DNA]</scope>
    <source>
        <strain evidence="1 2">CB4</strain>
    </source>
</reference>